<name>C6XUK8_PEDHD</name>
<dbReference type="InterPro" id="IPR001434">
    <property type="entry name" value="OmcB-like_DUF11"/>
</dbReference>
<dbReference type="STRING" id="485917.Phep_1646"/>
<dbReference type="Pfam" id="PF01345">
    <property type="entry name" value="DUF11"/>
    <property type="match status" value="1"/>
</dbReference>
<feature type="signal peptide" evidence="1">
    <location>
        <begin position="1"/>
        <end position="22"/>
    </location>
</feature>
<dbReference type="InterPro" id="IPR047589">
    <property type="entry name" value="DUF11_rpt"/>
</dbReference>
<dbReference type="RefSeq" id="WP_015807472.1">
    <property type="nucleotide sequence ID" value="NC_013061.1"/>
</dbReference>
<accession>C6XUK8</accession>
<dbReference type="InterPro" id="IPR026341">
    <property type="entry name" value="T9SS_type_B"/>
</dbReference>
<dbReference type="AlphaFoldDB" id="C6XUK8"/>
<dbReference type="Gene3D" id="2.60.40.10">
    <property type="entry name" value="Immunoglobulins"/>
    <property type="match status" value="1"/>
</dbReference>
<dbReference type="EMBL" id="CP001681">
    <property type="protein sequence ID" value="ACU03858.1"/>
    <property type="molecule type" value="Genomic_DNA"/>
</dbReference>
<dbReference type="Pfam" id="PF13585">
    <property type="entry name" value="CHU_C"/>
    <property type="match status" value="1"/>
</dbReference>
<dbReference type="PANTHER" id="PTHR34819">
    <property type="entry name" value="LARGE CYSTEINE-RICH PERIPLASMIC PROTEIN OMCB"/>
    <property type="match status" value="1"/>
</dbReference>
<reference evidence="3 4" key="1">
    <citation type="journal article" date="2009" name="Stand. Genomic Sci.">
        <title>Complete genome sequence of Pedobacter heparinus type strain (HIM 762-3).</title>
        <authorList>
            <person name="Han C."/>
            <person name="Spring S."/>
            <person name="Lapidus A."/>
            <person name="Del Rio T.G."/>
            <person name="Tice H."/>
            <person name="Copeland A."/>
            <person name="Cheng J.F."/>
            <person name="Lucas S."/>
            <person name="Chen F."/>
            <person name="Nolan M."/>
            <person name="Bruce D."/>
            <person name="Goodwin L."/>
            <person name="Pitluck S."/>
            <person name="Ivanova N."/>
            <person name="Mavromatis K."/>
            <person name="Mikhailova N."/>
            <person name="Pati A."/>
            <person name="Chen A."/>
            <person name="Palaniappan K."/>
            <person name="Land M."/>
            <person name="Hauser L."/>
            <person name="Chang Y.J."/>
            <person name="Jeffries C.C."/>
            <person name="Saunders E."/>
            <person name="Chertkov O."/>
            <person name="Brettin T."/>
            <person name="Goker M."/>
            <person name="Rohde M."/>
            <person name="Bristow J."/>
            <person name="Eisen J.A."/>
            <person name="Markowitz V."/>
            <person name="Hugenholtz P."/>
            <person name="Kyrpides N.C."/>
            <person name="Klenk H.P."/>
            <person name="Detter J.C."/>
        </authorList>
    </citation>
    <scope>NUCLEOTIDE SEQUENCE [LARGE SCALE GENOMIC DNA]</scope>
    <source>
        <strain evidence="4">ATCC 13125 / DSM 2366 / CIP 104194 / JCM 7457 / NBRC 12017 / NCIMB 9290 / NRRL B-14731 / HIM 762-3</strain>
    </source>
</reference>
<dbReference type="OrthoDB" id="9765926at2"/>
<dbReference type="InterPro" id="IPR013783">
    <property type="entry name" value="Ig-like_fold"/>
</dbReference>
<dbReference type="InterPro" id="IPR051172">
    <property type="entry name" value="Chlamydia_OmcB"/>
</dbReference>
<organism evidence="3 4">
    <name type="scientific">Pedobacter heparinus (strain ATCC 13125 / DSM 2366 / CIP 104194 / JCM 7457 / NBRC 12017 / NCIMB 9290 / NRRL B-14731 / HIM 762-3)</name>
    <dbReference type="NCBI Taxonomy" id="485917"/>
    <lineage>
        <taxon>Bacteria</taxon>
        <taxon>Pseudomonadati</taxon>
        <taxon>Bacteroidota</taxon>
        <taxon>Sphingobacteriia</taxon>
        <taxon>Sphingobacteriales</taxon>
        <taxon>Sphingobacteriaceae</taxon>
        <taxon>Pedobacter</taxon>
    </lineage>
</organism>
<dbReference type="Proteomes" id="UP000000852">
    <property type="component" value="Chromosome"/>
</dbReference>
<dbReference type="NCBIfam" id="TIGR01451">
    <property type="entry name" value="B_ant_repeat"/>
    <property type="match status" value="1"/>
</dbReference>
<dbReference type="KEGG" id="phe:Phep_1646"/>
<sequence length="315" mass="34106">MFNRKTNFVSSLLLLSATAGFAQSGSSQTVTIPQGNSVKLRASSVNATAYQWIKDGTAITGATSADYNVLLAGTYTVVSFNAEGCASDISAPVIVNIGTPNALTADLMISKNSELRAVTINDTFEYLIKVKNNGTATATIVKVQDILPEELIFQQLMTPTLGLANYNQGSKTVLWEISKLDNGESADLKIKVKAVKAGIIRNTATVSANETDPDLKNNSFTDSKSVAGIIIPNVFTPNGDGLNDTFEIPGLELYEANELTILNRWGGTVYNTKGYRNDWTAIGLNEGTYFYLLKLKTAGNKWEIYKGYITILRNK</sequence>
<evidence type="ECO:0000256" key="1">
    <source>
        <dbReference type="SAM" id="SignalP"/>
    </source>
</evidence>
<evidence type="ECO:0000313" key="4">
    <source>
        <dbReference type="Proteomes" id="UP000000852"/>
    </source>
</evidence>
<evidence type="ECO:0000259" key="2">
    <source>
        <dbReference type="Pfam" id="PF01345"/>
    </source>
</evidence>
<feature type="domain" description="DUF11" evidence="2">
    <location>
        <begin position="106"/>
        <end position="219"/>
    </location>
</feature>
<dbReference type="Gene3D" id="2.60.40.1170">
    <property type="entry name" value="Mu homology domain, subdomain B"/>
    <property type="match status" value="1"/>
</dbReference>
<dbReference type="HOGENOM" id="CLU_871163_0_0_10"/>
<dbReference type="eggNOG" id="COG1361">
    <property type="taxonomic scope" value="Bacteria"/>
</dbReference>
<keyword evidence="1" id="KW-0732">Signal</keyword>
<dbReference type="NCBIfam" id="TIGR04131">
    <property type="entry name" value="Bac_Flav_CTERM"/>
    <property type="match status" value="1"/>
</dbReference>
<keyword evidence="4" id="KW-1185">Reference proteome</keyword>
<gene>
    <name evidence="3" type="ordered locus">Phep_1646</name>
</gene>
<feature type="chain" id="PRO_5002974277" evidence="1">
    <location>
        <begin position="23"/>
        <end position="315"/>
    </location>
</feature>
<proteinExistence type="predicted"/>
<dbReference type="PANTHER" id="PTHR34819:SF3">
    <property type="entry name" value="CELL SURFACE PROTEIN"/>
    <property type="match status" value="1"/>
</dbReference>
<protein>
    <submittedName>
        <fullName evidence="3">Conserved repeat domain protein</fullName>
    </submittedName>
</protein>
<evidence type="ECO:0000313" key="3">
    <source>
        <dbReference type="EMBL" id="ACU03858.1"/>
    </source>
</evidence>